<keyword evidence="2" id="KW-1185">Reference proteome</keyword>
<dbReference type="GO" id="GO:0016857">
    <property type="term" value="F:racemase and epimerase activity, acting on carbohydrates and derivatives"/>
    <property type="evidence" value="ECO:0007669"/>
    <property type="project" value="InterPro"/>
</dbReference>
<evidence type="ECO:0000313" key="1">
    <source>
        <dbReference type="EMBL" id="AVX04883.1"/>
    </source>
</evidence>
<dbReference type="InterPro" id="IPR008000">
    <property type="entry name" value="Rham/fucose_mutarotase"/>
</dbReference>
<dbReference type="KEGG" id="mmyr:MXMO3_02370"/>
<dbReference type="RefSeq" id="WP_027833341.1">
    <property type="nucleotide sequence ID" value="NZ_CP021330.1"/>
</dbReference>
<evidence type="ECO:0000313" key="2">
    <source>
        <dbReference type="Proteomes" id="UP000258927"/>
    </source>
</evidence>
<dbReference type="AlphaFoldDB" id="A0A2R4MFY9"/>
<dbReference type="PANTHER" id="PTHR34389">
    <property type="entry name" value="L-RHAMNOSE MUTAROTASE"/>
    <property type="match status" value="1"/>
</dbReference>
<dbReference type="STRING" id="1122213.GCA_000423365_00049"/>
<dbReference type="SUPFAM" id="SSF54909">
    <property type="entry name" value="Dimeric alpha+beta barrel"/>
    <property type="match status" value="1"/>
</dbReference>
<dbReference type="InterPro" id="IPR011008">
    <property type="entry name" value="Dimeric_a/b-barrel"/>
</dbReference>
<proteinExistence type="predicted"/>
<protein>
    <submittedName>
        <fullName evidence="1">L-rhamnose mutarotase</fullName>
    </submittedName>
</protein>
<gene>
    <name evidence="1" type="ORF">MXMO3_02370</name>
</gene>
<accession>A0A2R4MFY9</accession>
<name>A0A2R4MFY9_9HYPH</name>
<dbReference type="EMBL" id="CP021330">
    <property type="protein sequence ID" value="AVX04883.1"/>
    <property type="molecule type" value="Genomic_DNA"/>
</dbReference>
<dbReference type="Pfam" id="PF05336">
    <property type="entry name" value="rhaM"/>
    <property type="match status" value="1"/>
</dbReference>
<reference evidence="1 2" key="1">
    <citation type="submission" date="2017-05" db="EMBL/GenBank/DDBJ databases">
        <title>Genome Analysis of Maritalea myrionectae HL2708#5.</title>
        <authorList>
            <consortium name="Cotde Inc.-PKNU"/>
            <person name="Jang D."/>
            <person name="Oh H.-M."/>
        </authorList>
    </citation>
    <scope>NUCLEOTIDE SEQUENCE [LARGE SCALE GENOMIC DNA]</scope>
    <source>
        <strain evidence="1 2">HL2708#5</strain>
    </source>
</reference>
<dbReference type="Gene3D" id="3.30.70.100">
    <property type="match status" value="1"/>
</dbReference>
<dbReference type="Proteomes" id="UP000258927">
    <property type="component" value="Chromosome"/>
</dbReference>
<sequence length="109" mass="13214">MQRMGMVIGVRPEFITRYKELHAEVWPEILQSISDCNIKNYSIFLREPENLLFGYWEYVGTDFEADMQRMADMPITKKWWELCMPCQKPLDSKKEEEWWAPMEQVFFHA</sequence>
<organism evidence="1 2">
    <name type="scientific">Maritalea myrionectae</name>
    <dbReference type="NCBI Taxonomy" id="454601"/>
    <lineage>
        <taxon>Bacteria</taxon>
        <taxon>Pseudomonadati</taxon>
        <taxon>Pseudomonadota</taxon>
        <taxon>Alphaproteobacteria</taxon>
        <taxon>Hyphomicrobiales</taxon>
        <taxon>Devosiaceae</taxon>
        <taxon>Maritalea</taxon>
    </lineage>
</organism>
<dbReference type="PANTHER" id="PTHR34389:SF2">
    <property type="entry name" value="L-RHAMNOSE MUTAROTASE"/>
    <property type="match status" value="1"/>
</dbReference>